<feature type="compositionally biased region" description="Acidic residues" evidence="1">
    <location>
        <begin position="746"/>
        <end position="770"/>
    </location>
</feature>
<keyword evidence="4" id="KW-1185">Reference proteome</keyword>
<feature type="compositionally biased region" description="Basic and acidic residues" evidence="1">
    <location>
        <begin position="101"/>
        <end position="110"/>
    </location>
</feature>
<feature type="domain" description="Reverse transcriptase Ty1/copia-type" evidence="2">
    <location>
        <begin position="1325"/>
        <end position="1568"/>
    </location>
</feature>
<dbReference type="EMBL" id="LSRX01000617">
    <property type="protein sequence ID" value="OLP92560.1"/>
    <property type="molecule type" value="Genomic_DNA"/>
</dbReference>
<organism evidence="3 4">
    <name type="scientific">Symbiodinium microadriaticum</name>
    <name type="common">Dinoflagellate</name>
    <name type="synonym">Zooxanthella microadriatica</name>
    <dbReference type="NCBI Taxonomy" id="2951"/>
    <lineage>
        <taxon>Eukaryota</taxon>
        <taxon>Sar</taxon>
        <taxon>Alveolata</taxon>
        <taxon>Dinophyceae</taxon>
        <taxon>Suessiales</taxon>
        <taxon>Symbiodiniaceae</taxon>
        <taxon>Symbiodinium</taxon>
    </lineage>
</organism>
<dbReference type="InterPro" id="IPR043502">
    <property type="entry name" value="DNA/RNA_pol_sf"/>
</dbReference>
<reference evidence="3 4" key="1">
    <citation type="submission" date="2016-02" db="EMBL/GenBank/DDBJ databases">
        <title>Genome analysis of coral dinoflagellate symbionts highlights evolutionary adaptations to a symbiotic lifestyle.</title>
        <authorList>
            <person name="Aranda M."/>
            <person name="Li Y."/>
            <person name="Liew Y.J."/>
            <person name="Baumgarten S."/>
            <person name="Simakov O."/>
            <person name="Wilson M."/>
            <person name="Piel J."/>
            <person name="Ashoor H."/>
            <person name="Bougouffa S."/>
            <person name="Bajic V.B."/>
            <person name="Ryu T."/>
            <person name="Ravasi T."/>
            <person name="Bayer T."/>
            <person name="Micklem G."/>
            <person name="Kim H."/>
            <person name="Bhak J."/>
            <person name="Lajeunesse T.C."/>
            <person name="Voolstra C.R."/>
        </authorList>
    </citation>
    <scope>NUCLEOTIDE SEQUENCE [LARGE SCALE GENOMIC DNA]</scope>
    <source>
        <strain evidence="3 4">CCMP2467</strain>
    </source>
</reference>
<accession>A0A1Q9DBU0</accession>
<proteinExistence type="predicted"/>
<sequence>MDPPDPSVLARGLLTLTDKFINESADASFRTSMLRTSLRLDANKSCPTRSIYKLSWKLWLQAQWLQIYADTSRSLLDAVMGQRDCTAGKPRSKESSVAGGKDQRSPKDGDATATGSAKATMSTMTPTSTATVSSGDTIRGTPWTLEALIQAAQQVVQPQPAEHSGESSPEKTSAGIRTLRLRDIRVCRANASTTALVDSGATHSLRTARSEEEWLDATEVAVQLAGNHKLMMRITEAGTLLMPYKPLGTGPGDTDAATTQTIVPMGQLIQTLGYTMVWSKDSCYMESPEGERVQLQMESGCPQLCELEALSLIARLEDRRLEELNNATVTTKDKLQVSALAMDRSWDYYLMDYVQTGSFESGLRAARDAPFFADLPGECLSGLVPIESLWSGWDIMKELGCFTRSQRRKIHQAKRWVVHLFAGKEGHWKVMKLDQGDVTVLELDVARSPGLDILRSEVWRMLLWGAKEGKIDVVMGGPPSRSQQTGRGGERDVTSMRLVARMMWLHAVAQLGREVNGTPRSKAREVGFILEYPEGVTAEERTRREDLIAAREAEVCDPEYRAEVASWYHTRWLREHVQRPRLELYTGAPTMDASNCFWDTRLWKGYEREKSLRKVSFDQGAMGGLSRNPTTIGTNVNNLLALDEIRIPEGSHLPETHPQDYVWSQGLVEAMVVALSFWDYLKLYSGREPPDKHGEEEEPGITQDAEDGFEDLFADKPVEAKEADAEEVEVHRIPEALDKDLAELPSDVEEYEPSLPEEEAVSKEEEEAEPDAGAIDQDVVLYLEDHGFPIYRFHADKGEFYNHHFRSWLRERGILGTWSEPGVPQTNAQAETTVRWIKDRTRTLLRSAMLPAKLWPAAASAAAAQQRAKVLGWKSLLAAPFGATVHIRKKAFDKSGPLRREQAMESKWIQGKYAWLSTILHHGHLVYVPPNGDEKEKFFHTMHARANLVEPGGPDLELRAEIPKPRRRLKEKSSIENVEMRAAILEEEDIMKLATVTAEQVLSSWDVEQAQLLVTRLAMGHFFENRKFGVFRHGGAVGWMKGIDEFPHLVKVLAKLVLDSYPDAAFTSMLVSYNNKKQLHKDVNNDPRTYNYVAPVQVPERGGEVWIELRYGDCVQGVVEQRNHGDRAIYGHKLPLVQGEGLRFSPRSAHEVCDWEGDRIVLIAYSPQCLGKLNQADVEKLHDFGFPVPLSQLPEFYENEEGETIPIKVQQMSMNIQTEDVQQRSEWEMYLDLNSGLAKVADALASEGTAPAMCKTEVVYTHIEQVLEGLTGPLDVTHTVNPAEVFPRMELWKPAIEKELKSIEVAIERLLQGSEGRKRWLKLPGVQRLPTKFVFTVKPNDKTDITIPTTWYKRKARLVVCGNMAAEDGASVYTEAAPAEAVRAGLTLSVERGWAVVVLDVVAAFLRTPMGRSKNDPVIIVQPPRLLEALGLVEKLELWGLVRALYGLRQSPALWGDYRDHVLRTTAPPPGLRLRQGSAATSWWKVISDTGEISAIILVYVDDFLICGPTEVVKQIANWVRQIWETSDPTHLTPGTSIRFLGMELHVDEDYPNEIGVGQQGYIQELLRLHAVPAQVLDKVPVTKEMVAEREIATEVEPHDIHMAQQLTGEILWLAQRSRPDLSYTTAMMASLCLRSPRQAIEIGMKTLGYVQRTSNFKFQLRVKATSSSLMMFCDAAFAPQGGKSHSGWVVTYAGTPIMWRSGRQQMVTLSTAEAELLAMIDGGIAMKGIEALLGDMNVSVEEKVIASDSTAALSITGGYRGKCKETSEIAEVTSGYNGGYRARNAEATAAGTYSRQKAPVEVERRLEQEEPTELIYQYDTKPKSTHNTKKFPGYVFRE</sequence>
<dbReference type="Pfam" id="PF07727">
    <property type="entry name" value="RVT_2"/>
    <property type="match status" value="1"/>
</dbReference>
<evidence type="ECO:0000256" key="1">
    <source>
        <dbReference type="SAM" id="MobiDB-lite"/>
    </source>
</evidence>
<dbReference type="SUPFAM" id="SSF53098">
    <property type="entry name" value="Ribonuclease H-like"/>
    <property type="match status" value="1"/>
</dbReference>
<name>A0A1Q9DBU0_SYMMI</name>
<dbReference type="InterPro" id="IPR013103">
    <property type="entry name" value="RVT_2"/>
</dbReference>
<gene>
    <name evidence="3" type="ORF">AK812_SmicGene25624</name>
</gene>
<dbReference type="SUPFAM" id="SSF56672">
    <property type="entry name" value="DNA/RNA polymerases"/>
    <property type="match status" value="1"/>
</dbReference>
<protein>
    <submittedName>
        <fullName evidence="3">Retrovirus-related Pol polyprotein from transposon TNT 1-94</fullName>
    </submittedName>
</protein>
<feature type="region of interest" description="Disordered" evidence="1">
    <location>
        <begin position="744"/>
        <end position="772"/>
    </location>
</feature>
<dbReference type="InterPro" id="IPR012337">
    <property type="entry name" value="RNaseH-like_sf"/>
</dbReference>
<dbReference type="OrthoDB" id="413830at2759"/>
<evidence type="ECO:0000313" key="4">
    <source>
        <dbReference type="Proteomes" id="UP000186817"/>
    </source>
</evidence>
<dbReference type="CDD" id="cd09272">
    <property type="entry name" value="RNase_HI_RT_Ty1"/>
    <property type="match status" value="1"/>
</dbReference>
<dbReference type="GO" id="GO:0003676">
    <property type="term" value="F:nucleic acid binding"/>
    <property type="evidence" value="ECO:0007669"/>
    <property type="project" value="InterPro"/>
</dbReference>
<comment type="caution">
    <text evidence="3">The sequence shown here is derived from an EMBL/GenBank/DDBJ whole genome shotgun (WGS) entry which is preliminary data.</text>
</comment>
<feature type="region of interest" description="Disordered" evidence="1">
    <location>
        <begin position="84"/>
        <end position="136"/>
    </location>
</feature>
<dbReference type="Proteomes" id="UP000186817">
    <property type="component" value="Unassembled WGS sequence"/>
</dbReference>
<feature type="compositionally biased region" description="Low complexity" evidence="1">
    <location>
        <begin position="116"/>
        <end position="134"/>
    </location>
</feature>
<evidence type="ECO:0000259" key="2">
    <source>
        <dbReference type="Pfam" id="PF07727"/>
    </source>
</evidence>
<feature type="region of interest" description="Disordered" evidence="1">
    <location>
        <begin position="154"/>
        <end position="174"/>
    </location>
</feature>
<dbReference type="InterPro" id="IPR036397">
    <property type="entry name" value="RNaseH_sf"/>
</dbReference>
<evidence type="ECO:0000313" key="3">
    <source>
        <dbReference type="EMBL" id="OLP92560.1"/>
    </source>
</evidence>
<dbReference type="Gene3D" id="3.30.420.10">
    <property type="entry name" value="Ribonuclease H-like superfamily/Ribonuclease H"/>
    <property type="match status" value="1"/>
</dbReference>